<dbReference type="InterPro" id="IPR029058">
    <property type="entry name" value="AB_hydrolase_fold"/>
</dbReference>
<dbReference type="OrthoDB" id="10249433at2759"/>
<evidence type="ECO:0000256" key="1">
    <source>
        <dbReference type="SAM" id="Phobius"/>
    </source>
</evidence>
<dbReference type="Gene3D" id="3.40.50.1820">
    <property type="entry name" value="alpha/beta hydrolase"/>
    <property type="match status" value="2"/>
</dbReference>
<dbReference type="InterPro" id="IPR022742">
    <property type="entry name" value="Hydrolase_4"/>
</dbReference>
<evidence type="ECO:0000313" key="4">
    <source>
        <dbReference type="Proteomes" id="UP001154078"/>
    </source>
</evidence>
<evidence type="ECO:0000259" key="2">
    <source>
        <dbReference type="Pfam" id="PF12146"/>
    </source>
</evidence>
<dbReference type="Pfam" id="PF12146">
    <property type="entry name" value="Hydrolase_4"/>
    <property type="match status" value="2"/>
</dbReference>
<dbReference type="PANTHER" id="PTHR12277">
    <property type="entry name" value="ALPHA/BETA HYDROLASE DOMAIN-CONTAINING PROTEIN"/>
    <property type="match status" value="1"/>
</dbReference>
<name>A0A9P0AU52_BRAAE</name>
<dbReference type="SUPFAM" id="SSF53474">
    <property type="entry name" value="alpha/beta-Hydrolases"/>
    <property type="match status" value="2"/>
</dbReference>
<evidence type="ECO:0000313" key="3">
    <source>
        <dbReference type="EMBL" id="CAH0547857.1"/>
    </source>
</evidence>
<feature type="transmembrane region" description="Helical" evidence="1">
    <location>
        <begin position="21"/>
        <end position="47"/>
    </location>
</feature>
<dbReference type="Proteomes" id="UP001154078">
    <property type="component" value="Chromosome 1"/>
</dbReference>
<dbReference type="GO" id="GO:0047372">
    <property type="term" value="F:monoacylglycerol lipase activity"/>
    <property type="evidence" value="ECO:0007669"/>
    <property type="project" value="TreeGrafter"/>
</dbReference>
<sequence>MEGLYIPKRSKPWKTKLKKAIFIILITLFILLLIALIAVFVVLPLVFMNSLSLQKKIVFTNSDLNSNKEFYETFPQPGFKNRYIIVKDLNGSTNVSIGLWQMLPTSVTLDLYDDYAIDYDYMLKNSTHDILIYFHGTGESRDDSVLKYRVFRHYFQVIAFDYRGYADSTRADLTEASVVSDCIQIYKWVLEQTNAKIFVYGHSLGTALATRMIAHLSKENISPVGLILESPFTSFLEEIAEHKYGKLFAWLPYFKATIINPLEKNGFTFDTKKYILNTTCPIMFLHAEDDDIVPIKFTNKLSELANLRPNSTVVVNKFDAKFEYNHYSIYKNQFYEYMVAPGLITTIILPTELISKKNYSIAELPGVNNFYVKVNEKENITLGVWEILPRSILRDAMNNNEYDYERILKDNNQNVLIYLHGNAADRTEFAPLYNILREDFHIFAVDYRGYGDSFKGEMTETKMVDDIFQFYKWLHNKTSSNIYVWGHSLGTAIGTHLVSNLKNDNLTTTGLILEAPFTSVPEVVSNHTVSKLISWVPWYEWTILDPFVDNDIAFQTEKYVTNVDCPIMILHSKDDSIISYLYATRLFEIAQNNRDFSTQGVVRYHLFPEDSGYDHMEIYKEPFLIKLVENFIEDCEKFKKHKWVQ</sequence>
<keyword evidence="1" id="KW-0812">Transmembrane</keyword>
<dbReference type="EMBL" id="OV121132">
    <property type="protein sequence ID" value="CAH0547857.1"/>
    <property type="molecule type" value="Genomic_DNA"/>
</dbReference>
<gene>
    <name evidence="3" type="ORF">MELIAE_LOCUS1760</name>
</gene>
<keyword evidence="1" id="KW-1133">Transmembrane helix</keyword>
<protein>
    <recommendedName>
        <fullName evidence="2">Serine aminopeptidase S33 domain-containing protein</fullName>
    </recommendedName>
</protein>
<dbReference type="GO" id="GO:0005789">
    <property type="term" value="C:endoplasmic reticulum membrane"/>
    <property type="evidence" value="ECO:0007669"/>
    <property type="project" value="TreeGrafter"/>
</dbReference>
<organism evidence="3 4">
    <name type="scientific">Brassicogethes aeneus</name>
    <name type="common">Rape pollen beetle</name>
    <name type="synonym">Meligethes aeneus</name>
    <dbReference type="NCBI Taxonomy" id="1431903"/>
    <lineage>
        <taxon>Eukaryota</taxon>
        <taxon>Metazoa</taxon>
        <taxon>Ecdysozoa</taxon>
        <taxon>Arthropoda</taxon>
        <taxon>Hexapoda</taxon>
        <taxon>Insecta</taxon>
        <taxon>Pterygota</taxon>
        <taxon>Neoptera</taxon>
        <taxon>Endopterygota</taxon>
        <taxon>Coleoptera</taxon>
        <taxon>Polyphaga</taxon>
        <taxon>Cucujiformia</taxon>
        <taxon>Nitidulidae</taxon>
        <taxon>Meligethinae</taxon>
        <taxon>Brassicogethes</taxon>
    </lineage>
</organism>
<feature type="domain" description="Serine aminopeptidase S33" evidence="2">
    <location>
        <begin position="128"/>
        <end position="251"/>
    </location>
</feature>
<keyword evidence="1" id="KW-0472">Membrane</keyword>
<keyword evidence="4" id="KW-1185">Reference proteome</keyword>
<accession>A0A9P0AU52</accession>
<dbReference type="GO" id="GO:0052651">
    <property type="term" value="P:monoacylglycerol catabolic process"/>
    <property type="evidence" value="ECO:0007669"/>
    <property type="project" value="TreeGrafter"/>
</dbReference>
<dbReference type="AlphaFoldDB" id="A0A9P0AU52"/>
<proteinExistence type="predicted"/>
<feature type="domain" description="Serine aminopeptidase S33" evidence="2">
    <location>
        <begin position="412"/>
        <end position="535"/>
    </location>
</feature>
<dbReference type="GO" id="GO:0006660">
    <property type="term" value="P:phosphatidylserine catabolic process"/>
    <property type="evidence" value="ECO:0007669"/>
    <property type="project" value="TreeGrafter"/>
</dbReference>
<dbReference type="PANTHER" id="PTHR12277:SF194">
    <property type="entry name" value="FI04476P"/>
    <property type="match status" value="1"/>
</dbReference>
<dbReference type="GO" id="GO:0004622">
    <property type="term" value="F:phosphatidylcholine lysophospholipase activity"/>
    <property type="evidence" value="ECO:0007669"/>
    <property type="project" value="TreeGrafter"/>
</dbReference>
<reference evidence="3" key="1">
    <citation type="submission" date="2021-12" db="EMBL/GenBank/DDBJ databases">
        <authorList>
            <person name="King R."/>
        </authorList>
    </citation>
    <scope>NUCLEOTIDE SEQUENCE</scope>
</reference>